<protein>
    <recommendedName>
        <fullName evidence="4">DUF11 domain-containing protein</fullName>
    </recommendedName>
</protein>
<feature type="signal peptide" evidence="1">
    <location>
        <begin position="1"/>
        <end position="44"/>
    </location>
</feature>
<keyword evidence="1" id="KW-0732">Signal</keyword>
<evidence type="ECO:0008006" key="4">
    <source>
        <dbReference type="Google" id="ProtNLM"/>
    </source>
</evidence>
<gene>
    <name evidence="2" type="ORF">GCM10010517_13540</name>
</gene>
<keyword evidence="3" id="KW-1185">Reference proteome</keyword>
<name>A0ABP6I8A3_9ACTN</name>
<feature type="chain" id="PRO_5046810298" description="DUF11 domain-containing protein" evidence="1">
    <location>
        <begin position="45"/>
        <end position="188"/>
    </location>
</feature>
<reference evidence="3" key="1">
    <citation type="journal article" date="2019" name="Int. J. Syst. Evol. Microbiol.">
        <title>The Global Catalogue of Microorganisms (GCM) 10K type strain sequencing project: providing services to taxonomists for standard genome sequencing and annotation.</title>
        <authorList>
            <consortium name="The Broad Institute Genomics Platform"/>
            <consortium name="The Broad Institute Genome Sequencing Center for Infectious Disease"/>
            <person name="Wu L."/>
            <person name="Ma J."/>
        </authorList>
    </citation>
    <scope>NUCLEOTIDE SEQUENCE [LARGE SCALE GENOMIC DNA]</scope>
    <source>
        <strain evidence="3">JCM 6242</strain>
    </source>
</reference>
<evidence type="ECO:0000256" key="1">
    <source>
        <dbReference type="SAM" id="SignalP"/>
    </source>
</evidence>
<organism evidence="2 3">
    <name type="scientific">Streptosporangium fragile</name>
    <dbReference type="NCBI Taxonomy" id="46186"/>
    <lineage>
        <taxon>Bacteria</taxon>
        <taxon>Bacillati</taxon>
        <taxon>Actinomycetota</taxon>
        <taxon>Actinomycetes</taxon>
        <taxon>Streptosporangiales</taxon>
        <taxon>Streptosporangiaceae</taxon>
        <taxon>Streptosporangium</taxon>
    </lineage>
</organism>
<evidence type="ECO:0000313" key="3">
    <source>
        <dbReference type="Proteomes" id="UP001500831"/>
    </source>
</evidence>
<dbReference type="EMBL" id="BAAAVI010000007">
    <property type="protein sequence ID" value="GAA2855385.1"/>
    <property type="molecule type" value="Genomic_DNA"/>
</dbReference>
<dbReference type="Proteomes" id="UP001500831">
    <property type="component" value="Unassembled WGS sequence"/>
</dbReference>
<accession>A0ABP6I8A3</accession>
<dbReference type="RefSeq" id="WP_344968904.1">
    <property type="nucleotide sequence ID" value="NZ_BAAAVI010000007.1"/>
</dbReference>
<evidence type="ECO:0000313" key="2">
    <source>
        <dbReference type="EMBL" id="GAA2855385.1"/>
    </source>
</evidence>
<proteinExistence type="predicted"/>
<sequence length="188" mass="20014">MSPFAMRLTAAAVAAAMGGTVLVQNPTPAAATAPLAAVASPAGAATPAAAGSAVRTAAPADFRYEISFPKHVRRGQSLVFTVKIRNRKARGQHYVALVGDFPGRFRKIKVVSKPRSVKCGVKRLDLSCWITSLDRGDSTTVRVRAWAGSRRGTATVRFGAIVTDDPKADFRKLAKEARPTIKASTRIR</sequence>
<comment type="caution">
    <text evidence="2">The sequence shown here is derived from an EMBL/GenBank/DDBJ whole genome shotgun (WGS) entry which is preliminary data.</text>
</comment>